<name>A0A819NLM9_9BILA</name>
<proteinExistence type="predicted"/>
<dbReference type="EMBL" id="CAJOAZ010003289">
    <property type="protein sequence ID" value="CAF3997984.1"/>
    <property type="molecule type" value="Genomic_DNA"/>
</dbReference>
<comment type="caution">
    <text evidence="2">The sequence shown here is derived from an EMBL/GenBank/DDBJ whole genome shotgun (WGS) entry which is preliminary data.</text>
</comment>
<feature type="region of interest" description="Disordered" evidence="1">
    <location>
        <begin position="1"/>
        <end position="22"/>
    </location>
</feature>
<evidence type="ECO:0000313" key="2">
    <source>
        <dbReference type="EMBL" id="CAF3997984.1"/>
    </source>
</evidence>
<reference evidence="2" key="1">
    <citation type="submission" date="2021-02" db="EMBL/GenBank/DDBJ databases">
        <authorList>
            <person name="Nowell W R."/>
        </authorList>
    </citation>
    <scope>NUCLEOTIDE SEQUENCE</scope>
</reference>
<accession>A0A819NLM9</accession>
<feature type="compositionally biased region" description="Polar residues" evidence="1">
    <location>
        <begin position="1"/>
        <end position="17"/>
    </location>
</feature>
<dbReference type="AlphaFoldDB" id="A0A819NLM9"/>
<gene>
    <name evidence="2" type="ORF">OXD698_LOCUS29346</name>
</gene>
<organism evidence="2 3">
    <name type="scientific">Adineta steineri</name>
    <dbReference type="NCBI Taxonomy" id="433720"/>
    <lineage>
        <taxon>Eukaryota</taxon>
        <taxon>Metazoa</taxon>
        <taxon>Spiralia</taxon>
        <taxon>Gnathifera</taxon>
        <taxon>Rotifera</taxon>
        <taxon>Eurotatoria</taxon>
        <taxon>Bdelloidea</taxon>
        <taxon>Adinetida</taxon>
        <taxon>Adinetidae</taxon>
        <taxon>Adineta</taxon>
    </lineage>
</organism>
<protein>
    <submittedName>
        <fullName evidence="2">Uncharacterized protein</fullName>
    </submittedName>
</protein>
<dbReference type="Proteomes" id="UP000663844">
    <property type="component" value="Unassembled WGS sequence"/>
</dbReference>
<sequence length="171" mass="19805">MMNSKETILTDAEPNSSCHEENKDICQSMNNNNSNNRILYDNATTILHNKNYYFEPIDHASTSNSTSIQINNSQIIQRPVPIMNHHHHHHSDKVNEQPKKQQYMPQTKRNSTIDMNPSNIDSTIRSHALSRSVTTDRLARNTTTNKLYYYPSVQDVLDALNRRSFDKESFV</sequence>
<evidence type="ECO:0000256" key="1">
    <source>
        <dbReference type="SAM" id="MobiDB-lite"/>
    </source>
</evidence>
<evidence type="ECO:0000313" key="3">
    <source>
        <dbReference type="Proteomes" id="UP000663844"/>
    </source>
</evidence>